<name>A0AAD3NBW9_LATJO</name>
<organism evidence="1 2">
    <name type="scientific">Lates japonicus</name>
    <name type="common">Japanese lates</name>
    <dbReference type="NCBI Taxonomy" id="270547"/>
    <lineage>
        <taxon>Eukaryota</taxon>
        <taxon>Metazoa</taxon>
        <taxon>Chordata</taxon>
        <taxon>Craniata</taxon>
        <taxon>Vertebrata</taxon>
        <taxon>Euteleostomi</taxon>
        <taxon>Actinopterygii</taxon>
        <taxon>Neopterygii</taxon>
        <taxon>Teleostei</taxon>
        <taxon>Neoteleostei</taxon>
        <taxon>Acanthomorphata</taxon>
        <taxon>Carangaria</taxon>
        <taxon>Carangaria incertae sedis</taxon>
        <taxon>Centropomidae</taxon>
        <taxon>Lates</taxon>
    </lineage>
</organism>
<evidence type="ECO:0000313" key="1">
    <source>
        <dbReference type="EMBL" id="GLD68511.1"/>
    </source>
</evidence>
<sequence>MKGMHVGLLIGHEGVLHDAFPLEIFNMAVVVEETIVLHDIRDVPTGFAMLMGTIHCLNLEYPHAMKYSFEFLQRVIMKIKSHQCSARIHGLRSKLLRGSQQSESFSIINIDTTDSTIITIYTLLENNVLSTTTTCISFISNTTGVPNHCRAG</sequence>
<dbReference type="PANTHER" id="PTHR31025">
    <property type="entry name" value="SI:CH211-196P9.1-RELATED"/>
    <property type="match status" value="1"/>
</dbReference>
<dbReference type="Proteomes" id="UP001279410">
    <property type="component" value="Unassembled WGS sequence"/>
</dbReference>
<comment type="caution">
    <text evidence="1">The sequence shown here is derived from an EMBL/GenBank/DDBJ whole genome shotgun (WGS) entry which is preliminary data.</text>
</comment>
<dbReference type="PANTHER" id="PTHR31025:SF19">
    <property type="entry name" value="SI:CH73-42K18.1-RELATED"/>
    <property type="match status" value="1"/>
</dbReference>
<proteinExistence type="predicted"/>
<dbReference type="EMBL" id="BRZM01000138">
    <property type="protein sequence ID" value="GLD68511.1"/>
    <property type="molecule type" value="Genomic_DNA"/>
</dbReference>
<accession>A0AAD3NBW9</accession>
<protein>
    <submittedName>
        <fullName evidence="1">Uncharacterized protein</fullName>
    </submittedName>
</protein>
<keyword evidence="2" id="KW-1185">Reference proteome</keyword>
<evidence type="ECO:0000313" key="2">
    <source>
        <dbReference type="Proteomes" id="UP001279410"/>
    </source>
</evidence>
<reference evidence="1" key="1">
    <citation type="submission" date="2022-08" db="EMBL/GenBank/DDBJ databases">
        <title>Genome sequencing of akame (Lates japonicus).</title>
        <authorList>
            <person name="Hashiguchi Y."/>
            <person name="Takahashi H."/>
        </authorList>
    </citation>
    <scope>NUCLEOTIDE SEQUENCE</scope>
    <source>
        <strain evidence="1">Kochi</strain>
    </source>
</reference>
<gene>
    <name evidence="1" type="ORF">AKAME5_001982400</name>
</gene>
<dbReference type="AlphaFoldDB" id="A0AAD3NBW9"/>